<comment type="subcellular location">
    <subcellularLocation>
        <location evidence="1">Periplasm</location>
    </subcellularLocation>
</comment>
<evidence type="ECO:0000313" key="11">
    <source>
        <dbReference type="EMBL" id="GAB0058627.1"/>
    </source>
</evidence>
<evidence type="ECO:0000313" key="12">
    <source>
        <dbReference type="Proteomes" id="UP001628193"/>
    </source>
</evidence>
<evidence type="ECO:0000256" key="2">
    <source>
        <dbReference type="ARBA" id="ARBA00022448"/>
    </source>
</evidence>
<feature type="signal peptide" evidence="9">
    <location>
        <begin position="1"/>
        <end position="27"/>
    </location>
</feature>
<evidence type="ECO:0000256" key="6">
    <source>
        <dbReference type="ARBA" id="ARBA00022982"/>
    </source>
</evidence>
<dbReference type="RefSeq" id="WP_420906349.1">
    <property type="nucleotide sequence ID" value="NZ_BAAFGK010000005.1"/>
</dbReference>
<accession>A0ABQ0CCL3</accession>
<dbReference type="InterPro" id="IPR024167">
    <property type="entry name" value="Cytochrome_c4-like"/>
</dbReference>
<keyword evidence="3 8" id="KW-0349">Heme</keyword>
<evidence type="ECO:0000256" key="9">
    <source>
        <dbReference type="SAM" id="SignalP"/>
    </source>
</evidence>
<dbReference type="PANTHER" id="PTHR33751:SF9">
    <property type="entry name" value="CYTOCHROME C4"/>
    <property type="match status" value="1"/>
</dbReference>
<name>A0ABQ0CCL3_9PROT</name>
<dbReference type="InterPro" id="IPR050597">
    <property type="entry name" value="Cytochrome_c_Oxidase_Subunit"/>
</dbReference>
<evidence type="ECO:0000256" key="5">
    <source>
        <dbReference type="ARBA" id="ARBA00022764"/>
    </source>
</evidence>
<keyword evidence="12" id="KW-1185">Reference proteome</keyword>
<keyword evidence="6" id="KW-0249">Electron transport</keyword>
<keyword evidence="9" id="KW-0732">Signal</keyword>
<keyword evidence="7 8" id="KW-0408">Iron</keyword>
<protein>
    <submittedName>
        <fullName evidence="11">Cytochrome subunit of sulfide dehydrogenase</fullName>
    </submittedName>
</protein>
<dbReference type="PANTHER" id="PTHR33751">
    <property type="entry name" value="CBB3-TYPE CYTOCHROME C OXIDASE SUBUNIT FIXP"/>
    <property type="match status" value="1"/>
</dbReference>
<evidence type="ECO:0000256" key="1">
    <source>
        <dbReference type="ARBA" id="ARBA00004418"/>
    </source>
</evidence>
<evidence type="ECO:0000256" key="8">
    <source>
        <dbReference type="PROSITE-ProRule" id="PRU00433"/>
    </source>
</evidence>
<dbReference type="Proteomes" id="UP001628193">
    <property type="component" value="Unassembled WGS sequence"/>
</dbReference>
<dbReference type="PROSITE" id="PS51007">
    <property type="entry name" value="CYTC"/>
    <property type="match status" value="2"/>
</dbReference>
<comment type="caution">
    <text evidence="11">The sequence shown here is derived from an EMBL/GenBank/DDBJ whole genome shotgun (WGS) entry which is preliminary data.</text>
</comment>
<dbReference type="Gene3D" id="1.10.760.10">
    <property type="entry name" value="Cytochrome c-like domain"/>
    <property type="match status" value="2"/>
</dbReference>
<proteinExistence type="predicted"/>
<evidence type="ECO:0000256" key="4">
    <source>
        <dbReference type="ARBA" id="ARBA00022723"/>
    </source>
</evidence>
<reference evidence="11 12" key="1">
    <citation type="submission" date="2024-05" db="EMBL/GenBank/DDBJ databases">
        <authorList>
            <consortium name="Candidatus Magnetaquicoccaceae bacterium FCR-1 genome sequencing consortium"/>
            <person name="Shimoshige H."/>
            <person name="Shimamura S."/>
            <person name="Taoka A."/>
            <person name="Kobayashi H."/>
            <person name="Maekawa T."/>
        </authorList>
    </citation>
    <scope>NUCLEOTIDE SEQUENCE [LARGE SCALE GENOMIC DNA]</scope>
    <source>
        <strain evidence="11 12">FCR-1</strain>
    </source>
</reference>
<feature type="domain" description="Cytochrome c" evidence="10">
    <location>
        <begin position="54"/>
        <end position="133"/>
    </location>
</feature>
<organism evidence="11 12">
    <name type="scientific">Candidatus Magnetaquiglobus chichijimensis</name>
    <dbReference type="NCBI Taxonomy" id="3141448"/>
    <lineage>
        <taxon>Bacteria</taxon>
        <taxon>Pseudomonadati</taxon>
        <taxon>Pseudomonadota</taxon>
        <taxon>Magnetococcia</taxon>
        <taxon>Magnetococcales</taxon>
        <taxon>Candidatus Magnetaquicoccaceae</taxon>
        <taxon>Candidatus Magnetaquiglobus</taxon>
    </lineage>
</organism>
<keyword evidence="2" id="KW-0813">Transport</keyword>
<dbReference type="Pfam" id="PF00034">
    <property type="entry name" value="Cytochrom_C"/>
    <property type="match status" value="1"/>
</dbReference>
<keyword evidence="4 8" id="KW-0479">Metal-binding</keyword>
<evidence type="ECO:0000256" key="7">
    <source>
        <dbReference type="ARBA" id="ARBA00023004"/>
    </source>
</evidence>
<sequence length="235" mass="24930">MQRKRIHMLVLAGGLLGGMLLAMPVMAADPAPAAPSAADAEKAAKEKALADAAAAAPADSAMLANTCAGCHGTNGVSAGPSMPAIAGMPAKYLEHMMAEFKSGKRPSTIMGRIAKGYTEEETKRISDFLSKAKWEPVKSGPNSLTATKVDDAKVKKGKKVIDSAKCGKCHEDDGVTQDEDTPRVAGQWVDYLLIKMQDFKNTQLTVPQPEKMQKAIDKLSAEELESAAHFYAGKK</sequence>
<evidence type="ECO:0000259" key="10">
    <source>
        <dbReference type="PROSITE" id="PS51007"/>
    </source>
</evidence>
<feature type="chain" id="PRO_5045708012" evidence="9">
    <location>
        <begin position="28"/>
        <end position="235"/>
    </location>
</feature>
<dbReference type="PIRSF" id="PIRSF000005">
    <property type="entry name" value="Cytochrome_c4"/>
    <property type="match status" value="1"/>
</dbReference>
<evidence type="ECO:0000256" key="3">
    <source>
        <dbReference type="ARBA" id="ARBA00022617"/>
    </source>
</evidence>
<keyword evidence="5" id="KW-0574">Periplasm</keyword>
<dbReference type="InterPro" id="IPR009056">
    <property type="entry name" value="Cyt_c-like_dom"/>
</dbReference>
<dbReference type="InterPro" id="IPR036909">
    <property type="entry name" value="Cyt_c-like_dom_sf"/>
</dbReference>
<dbReference type="SUPFAM" id="SSF46626">
    <property type="entry name" value="Cytochrome c"/>
    <property type="match status" value="2"/>
</dbReference>
<gene>
    <name evidence="11" type="primary">fccA</name>
    <name evidence="11" type="ORF">SIID45300_02980</name>
</gene>
<dbReference type="EMBL" id="BAAFGK010000005">
    <property type="protein sequence ID" value="GAB0058627.1"/>
    <property type="molecule type" value="Genomic_DNA"/>
</dbReference>
<feature type="domain" description="Cytochrome c" evidence="10">
    <location>
        <begin position="152"/>
        <end position="235"/>
    </location>
</feature>
<reference evidence="11 12" key="2">
    <citation type="submission" date="2024-09" db="EMBL/GenBank/DDBJ databases">
        <title>Draft genome sequence of Candidatus Magnetaquicoccaceae bacterium FCR-1.</title>
        <authorList>
            <person name="Shimoshige H."/>
            <person name="Shimamura S."/>
            <person name="Taoka A."/>
            <person name="Kobayashi H."/>
            <person name="Maekawa T."/>
        </authorList>
    </citation>
    <scope>NUCLEOTIDE SEQUENCE [LARGE SCALE GENOMIC DNA]</scope>
    <source>
        <strain evidence="11 12">FCR-1</strain>
    </source>
</reference>